<keyword evidence="8 13" id="KW-0566">Pantothenate biosynthesis</keyword>
<keyword evidence="9 13" id="KW-0547">Nucleotide-binding</keyword>
<dbReference type="GO" id="GO:0004592">
    <property type="term" value="F:pantoate-beta-alanine ligase activity"/>
    <property type="evidence" value="ECO:0007669"/>
    <property type="project" value="UniProtKB-UniRule"/>
</dbReference>
<reference evidence="14 15" key="1">
    <citation type="submission" date="2019-02" db="EMBL/GenBank/DDBJ databases">
        <title>Deep-cultivation of Planctomycetes and their phenomic and genomic characterization uncovers novel biology.</title>
        <authorList>
            <person name="Wiegand S."/>
            <person name="Jogler M."/>
            <person name="Boedeker C."/>
            <person name="Pinto D."/>
            <person name="Vollmers J."/>
            <person name="Rivas-Marin E."/>
            <person name="Kohn T."/>
            <person name="Peeters S.H."/>
            <person name="Heuer A."/>
            <person name="Rast P."/>
            <person name="Oberbeckmann S."/>
            <person name="Bunk B."/>
            <person name="Jeske O."/>
            <person name="Meyerdierks A."/>
            <person name="Storesund J.E."/>
            <person name="Kallscheuer N."/>
            <person name="Luecker S."/>
            <person name="Lage O.M."/>
            <person name="Pohl T."/>
            <person name="Merkel B.J."/>
            <person name="Hornburger P."/>
            <person name="Mueller R.-W."/>
            <person name="Bruemmer F."/>
            <person name="Labrenz M."/>
            <person name="Spormann A.M."/>
            <person name="Op den Camp H."/>
            <person name="Overmann J."/>
            <person name="Amann R."/>
            <person name="Jetten M.S.M."/>
            <person name="Mascher T."/>
            <person name="Medema M.H."/>
            <person name="Devos D.P."/>
            <person name="Kaster A.-K."/>
            <person name="Ovreas L."/>
            <person name="Rohde M."/>
            <person name="Galperin M.Y."/>
            <person name="Jogler C."/>
        </authorList>
    </citation>
    <scope>NUCLEOTIDE SEQUENCE [LARGE SCALE GENOMIC DNA]</scope>
    <source>
        <strain evidence="14 15">I41</strain>
    </source>
</reference>
<evidence type="ECO:0000256" key="6">
    <source>
        <dbReference type="ARBA" id="ARBA00022490"/>
    </source>
</evidence>
<comment type="subunit">
    <text evidence="13">Homodimer.</text>
</comment>
<dbReference type="FunFam" id="3.40.50.620:FF:000114">
    <property type="entry name" value="Pantothenate synthetase"/>
    <property type="match status" value="1"/>
</dbReference>
<comment type="function">
    <text evidence="12 13">Catalyzes the condensation of pantoate with beta-alanine in an ATP-dependent reaction via a pantoyl-adenylate intermediate.</text>
</comment>
<feature type="binding site" evidence="13">
    <location>
        <begin position="192"/>
        <end position="195"/>
    </location>
    <ligand>
        <name>ATP</name>
        <dbReference type="ChEBI" id="CHEBI:30616"/>
    </ligand>
</feature>
<evidence type="ECO:0000256" key="7">
    <source>
        <dbReference type="ARBA" id="ARBA00022598"/>
    </source>
</evidence>
<evidence type="ECO:0000313" key="15">
    <source>
        <dbReference type="Proteomes" id="UP000317909"/>
    </source>
</evidence>
<dbReference type="PANTHER" id="PTHR21299:SF1">
    <property type="entry name" value="PANTOATE--BETA-ALANINE LIGASE"/>
    <property type="match status" value="1"/>
</dbReference>
<evidence type="ECO:0000256" key="12">
    <source>
        <dbReference type="ARBA" id="ARBA00055042"/>
    </source>
</evidence>
<feature type="binding site" evidence="13">
    <location>
        <position position="184"/>
    </location>
    <ligand>
        <name>ATP</name>
        <dbReference type="ChEBI" id="CHEBI:30616"/>
    </ligand>
</feature>
<comment type="miscellaneous">
    <text evidence="13">The reaction proceeds by a bi uni uni bi ping pong mechanism.</text>
</comment>
<evidence type="ECO:0000313" key="14">
    <source>
        <dbReference type="EMBL" id="QDT76134.1"/>
    </source>
</evidence>
<evidence type="ECO:0000256" key="8">
    <source>
        <dbReference type="ARBA" id="ARBA00022655"/>
    </source>
</evidence>
<keyword evidence="10 13" id="KW-0067">ATP-binding</keyword>
<dbReference type="GO" id="GO:0015940">
    <property type="term" value="P:pantothenate biosynthetic process"/>
    <property type="evidence" value="ECO:0007669"/>
    <property type="project" value="UniProtKB-UniRule"/>
</dbReference>
<sequence>MPATPTRSLQVIQGVEAMRSAVREIQRGGETVGFVPTMGALHEGHLSLVDAAAAECDRVVASIFVNPTQFGPNEDFTKYPRPLERDLELLRGRGCELAFVPEAAEMYPWGYGTSIDVGPVAVPWEGAARPGHFAGVATVVLKLFECVPADRAYFGRKDYQQTLVVRRMVVDLNLPITVCVCPIVRDPDGLALSSRNVYLGADERQRALSLSQSLRLAEELVSSGQRSALVVRERMLAHLNAAGGVNVEYVAILRDGSVDEVAEIGGPVTVAVAARVGTTRLIDNLRIG</sequence>
<evidence type="ECO:0000256" key="9">
    <source>
        <dbReference type="ARBA" id="ARBA00022741"/>
    </source>
</evidence>
<feature type="binding site" evidence="13">
    <location>
        <position position="69"/>
    </location>
    <ligand>
        <name>beta-alanine</name>
        <dbReference type="ChEBI" id="CHEBI:57966"/>
    </ligand>
</feature>
<accession>A0A517U692</accession>
<dbReference type="Proteomes" id="UP000317909">
    <property type="component" value="Chromosome"/>
</dbReference>
<dbReference type="SUPFAM" id="SSF52374">
    <property type="entry name" value="Nucleotidylyl transferase"/>
    <property type="match status" value="1"/>
</dbReference>
<dbReference type="AlphaFoldDB" id="A0A517U692"/>
<keyword evidence="7 13" id="KW-0436">Ligase</keyword>
<evidence type="ECO:0000256" key="13">
    <source>
        <dbReference type="HAMAP-Rule" id="MF_00158"/>
    </source>
</evidence>
<dbReference type="InterPro" id="IPR042176">
    <property type="entry name" value="Pantoate_ligase_C"/>
</dbReference>
<feature type="binding site" evidence="13">
    <location>
        <position position="161"/>
    </location>
    <ligand>
        <name>(R)-pantoate</name>
        <dbReference type="ChEBI" id="CHEBI:15980"/>
    </ligand>
</feature>
<dbReference type="GO" id="GO:0005524">
    <property type="term" value="F:ATP binding"/>
    <property type="evidence" value="ECO:0007669"/>
    <property type="project" value="UniProtKB-KW"/>
</dbReference>
<proteinExistence type="inferred from homology"/>
<feature type="active site" description="Proton donor" evidence="13">
    <location>
        <position position="45"/>
    </location>
</feature>
<comment type="similarity">
    <text evidence="3 13">Belongs to the pantothenate synthetase family.</text>
</comment>
<dbReference type="InterPro" id="IPR014729">
    <property type="entry name" value="Rossmann-like_a/b/a_fold"/>
</dbReference>
<dbReference type="Gene3D" id="3.30.1300.10">
    <property type="entry name" value="Pantoate-beta-alanine ligase, C-terminal domain"/>
    <property type="match status" value="1"/>
</dbReference>
<dbReference type="HAMAP" id="MF_00158">
    <property type="entry name" value="PanC"/>
    <property type="match status" value="1"/>
</dbReference>
<dbReference type="GO" id="GO:0005829">
    <property type="term" value="C:cytosol"/>
    <property type="evidence" value="ECO:0007669"/>
    <property type="project" value="TreeGrafter"/>
</dbReference>
<evidence type="ECO:0000256" key="3">
    <source>
        <dbReference type="ARBA" id="ARBA00009256"/>
    </source>
</evidence>
<dbReference type="NCBIfam" id="TIGR00125">
    <property type="entry name" value="cyt_tran_rel"/>
    <property type="match status" value="1"/>
</dbReference>
<keyword evidence="15" id="KW-1185">Reference proteome</keyword>
<name>A0A517U692_9BACT</name>
<comment type="subcellular location">
    <subcellularLocation>
        <location evidence="1 13">Cytoplasm</location>
    </subcellularLocation>
</comment>
<evidence type="ECO:0000256" key="1">
    <source>
        <dbReference type="ARBA" id="ARBA00004496"/>
    </source>
</evidence>
<dbReference type="UniPathway" id="UPA00028">
    <property type="reaction ID" value="UER00005"/>
</dbReference>
<evidence type="ECO:0000256" key="10">
    <source>
        <dbReference type="ARBA" id="ARBA00022840"/>
    </source>
</evidence>
<feature type="binding site" evidence="13">
    <location>
        <begin position="155"/>
        <end position="158"/>
    </location>
    <ligand>
        <name>ATP</name>
        <dbReference type="ChEBI" id="CHEBI:30616"/>
    </ligand>
</feature>
<comment type="pathway">
    <text evidence="2 13">Cofactor biosynthesis; (R)-pantothenate biosynthesis; (R)-pantothenate from (R)-pantoate and beta-alanine: step 1/1.</text>
</comment>
<feature type="binding site" evidence="13">
    <location>
        <begin position="38"/>
        <end position="45"/>
    </location>
    <ligand>
        <name>ATP</name>
        <dbReference type="ChEBI" id="CHEBI:30616"/>
    </ligand>
</feature>
<dbReference type="EMBL" id="CP036339">
    <property type="protein sequence ID" value="QDT76134.1"/>
    <property type="molecule type" value="Genomic_DNA"/>
</dbReference>
<dbReference type="CDD" id="cd00560">
    <property type="entry name" value="PanC"/>
    <property type="match status" value="1"/>
</dbReference>
<comment type="catalytic activity">
    <reaction evidence="11 13">
        <text>(R)-pantoate + beta-alanine + ATP = (R)-pantothenate + AMP + diphosphate + H(+)</text>
        <dbReference type="Rhea" id="RHEA:10912"/>
        <dbReference type="ChEBI" id="CHEBI:15378"/>
        <dbReference type="ChEBI" id="CHEBI:15980"/>
        <dbReference type="ChEBI" id="CHEBI:29032"/>
        <dbReference type="ChEBI" id="CHEBI:30616"/>
        <dbReference type="ChEBI" id="CHEBI:33019"/>
        <dbReference type="ChEBI" id="CHEBI:57966"/>
        <dbReference type="ChEBI" id="CHEBI:456215"/>
        <dbReference type="EC" id="6.3.2.1"/>
    </reaction>
</comment>
<keyword evidence="6 13" id="KW-0963">Cytoplasm</keyword>
<dbReference type="PANTHER" id="PTHR21299">
    <property type="entry name" value="CYTIDYLATE KINASE/PANTOATE-BETA-ALANINE LIGASE"/>
    <property type="match status" value="1"/>
</dbReference>
<dbReference type="KEGG" id="llh:I41_53790"/>
<dbReference type="EC" id="6.3.2.1" evidence="4 13"/>
<dbReference type="InterPro" id="IPR004821">
    <property type="entry name" value="Cyt_trans-like"/>
</dbReference>
<evidence type="ECO:0000256" key="11">
    <source>
        <dbReference type="ARBA" id="ARBA00048258"/>
    </source>
</evidence>
<evidence type="ECO:0000256" key="2">
    <source>
        <dbReference type="ARBA" id="ARBA00004990"/>
    </source>
</evidence>
<dbReference type="InterPro" id="IPR003721">
    <property type="entry name" value="Pantoate_ligase"/>
</dbReference>
<protein>
    <recommendedName>
        <fullName evidence="5 13">Pantothenate synthetase</fullName>
        <shortName evidence="13">PS</shortName>
        <ecNumber evidence="4 13">6.3.2.1</ecNumber>
    </recommendedName>
    <alternativeName>
        <fullName evidence="13">Pantoate--beta-alanine ligase</fullName>
    </alternativeName>
    <alternativeName>
        <fullName evidence="13">Pantoate-activating enzyme</fullName>
    </alternativeName>
</protein>
<organism evidence="14 15">
    <name type="scientific">Lacipirellula limnantheis</name>
    <dbReference type="NCBI Taxonomy" id="2528024"/>
    <lineage>
        <taxon>Bacteria</taxon>
        <taxon>Pseudomonadati</taxon>
        <taxon>Planctomycetota</taxon>
        <taxon>Planctomycetia</taxon>
        <taxon>Pirellulales</taxon>
        <taxon>Lacipirellulaceae</taxon>
        <taxon>Lacipirellula</taxon>
    </lineage>
</organism>
<dbReference type="RefSeq" id="WP_210421072.1">
    <property type="nucleotide sequence ID" value="NZ_CP036339.1"/>
</dbReference>
<feature type="binding site" evidence="13">
    <location>
        <position position="69"/>
    </location>
    <ligand>
        <name>(R)-pantoate</name>
        <dbReference type="ChEBI" id="CHEBI:15980"/>
    </ligand>
</feature>
<dbReference type="Pfam" id="PF02569">
    <property type="entry name" value="Pantoate_ligase"/>
    <property type="match status" value="1"/>
</dbReference>
<gene>
    <name evidence="13 14" type="primary">panC</name>
    <name evidence="14" type="ORF">I41_53790</name>
</gene>
<dbReference type="NCBIfam" id="TIGR00018">
    <property type="entry name" value="panC"/>
    <property type="match status" value="1"/>
</dbReference>
<dbReference type="Gene3D" id="3.40.50.620">
    <property type="entry name" value="HUPs"/>
    <property type="match status" value="1"/>
</dbReference>
<evidence type="ECO:0000256" key="4">
    <source>
        <dbReference type="ARBA" id="ARBA00012219"/>
    </source>
</evidence>
<evidence type="ECO:0000256" key="5">
    <source>
        <dbReference type="ARBA" id="ARBA00014155"/>
    </source>
</evidence>